<dbReference type="Pfam" id="PF01610">
    <property type="entry name" value="DDE_Tnp_ISL3"/>
    <property type="match status" value="1"/>
</dbReference>
<evidence type="ECO:0000259" key="1">
    <source>
        <dbReference type="Pfam" id="PF01610"/>
    </source>
</evidence>
<dbReference type="PANTHER" id="PTHR33498">
    <property type="entry name" value="TRANSPOSASE FOR INSERTION SEQUENCE ELEMENT IS1557"/>
    <property type="match status" value="1"/>
</dbReference>
<comment type="caution">
    <text evidence="2">The sequence shown here is derived from an EMBL/GenBank/DDBJ whole genome shotgun (WGS) entry which is preliminary data.</text>
</comment>
<accession>A0A930YQT0</accession>
<organism evidence="2 3">
    <name type="scientific">Lancefieldella parvula</name>
    <dbReference type="NCBI Taxonomy" id="1382"/>
    <lineage>
        <taxon>Bacteria</taxon>
        <taxon>Bacillati</taxon>
        <taxon>Actinomycetota</taxon>
        <taxon>Coriobacteriia</taxon>
        <taxon>Coriobacteriales</taxon>
        <taxon>Atopobiaceae</taxon>
        <taxon>Lancefieldella</taxon>
    </lineage>
</organism>
<sequence>MESSPVTCRTLEEYYHVKANTFERQYKDHLSGFRSWEQLSHADQWLVFADNVGASICIDETALSNGELYTIVTNRSCRGRKGTLIAMIKGVSADRVTEAIMRIDEHRRSVVQEITLDMSNSMHLIAKRCFPNAMRTIDRFHIQKLANDALQEMRIAHRWDAIQADTDAREEAKCLGLPYTPVVLANGDTTRQLLARSRYLLFKSADKWTQSQKRRAEILFEQYPDLREAYSLAHSLRMIFSKNTVKDAARLSLARWYNKVDNSGFKSFNVIAATLYEHYDGVLNFFVNRATNAFAESFNAKIKAFRATLRGVADIKFFMFRLSKIYA</sequence>
<dbReference type="Proteomes" id="UP000772566">
    <property type="component" value="Unassembled WGS sequence"/>
</dbReference>
<feature type="domain" description="Transposase IS204/IS1001/IS1096/IS1165 DDE" evidence="1">
    <location>
        <begin position="56"/>
        <end position="321"/>
    </location>
</feature>
<evidence type="ECO:0000313" key="3">
    <source>
        <dbReference type="Proteomes" id="UP000772566"/>
    </source>
</evidence>
<gene>
    <name evidence="2" type="ORF">HXK23_03715</name>
</gene>
<name>A0A930YQT0_9ACTN</name>
<dbReference type="InterPro" id="IPR047951">
    <property type="entry name" value="Transpos_ISL3"/>
</dbReference>
<evidence type="ECO:0000313" key="2">
    <source>
        <dbReference type="EMBL" id="MBF4809314.1"/>
    </source>
</evidence>
<dbReference type="EMBL" id="JABZGT010000192">
    <property type="protein sequence ID" value="MBF4809314.1"/>
    <property type="molecule type" value="Genomic_DNA"/>
</dbReference>
<protein>
    <submittedName>
        <fullName evidence="2">Transposase</fullName>
    </submittedName>
</protein>
<dbReference type="AlphaFoldDB" id="A0A930YQT0"/>
<dbReference type="InterPro" id="IPR002560">
    <property type="entry name" value="Transposase_DDE"/>
</dbReference>
<reference evidence="2" key="1">
    <citation type="submission" date="2020-04" db="EMBL/GenBank/DDBJ databases">
        <title>Deep metagenomics examines the oral microbiome during advanced dental caries in children, revealing novel taxa and co-occurrences with host molecules.</title>
        <authorList>
            <person name="Baker J.L."/>
            <person name="Morton J.T."/>
            <person name="Dinis M."/>
            <person name="Alvarez R."/>
            <person name="Tran N.C."/>
            <person name="Knight R."/>
            <person name="Edlund A."/>
        </authorList>
    </citation>
    <scope>NUCLEOTIDE SEQUENCE</scope>
    <source>
        <strain evidence="2">JCVI_22A_bin.2</strain>
    </source>
</reference>
<proteinExistence type="predicted"/>
<dbReference type="PANTHER" id="PTHR33498:SF1">
    <property type="entry name" value="TRANSPOSASE FOR INSERTION SEQUENCE ELEMENT IS1557"/>
    <property type="match status" value="1"/>
</dbReference>